<evidence type="ECO:0000313" key="1">
    <source>
        <dbReference type="EMBL" id="PHT93475.1"/>
    </source>
</evidence>
<accession>A0A2G3AGV1</accession>
<dbReference type="Proteomes" id="UP000222542">
    <property type="component" value="Unassembled WGS sequence"/>
</dbReference>
<dbReference type="PANTHER" id="PTHR39741:SF14">
    <property type="entry name" value="F-BOX DOMAIN-CONTAINING PROTEIN"/>
    <property type="match status" value="1"/>
</dbReference>
<keyword evidence="2" id="KW-1185">Reference proteome</keyword>
<protein>
    <submittedName>
        <fullName evidence="1">Uncharacterized protein</fullName>
    </submittedName>
</protein>
<dbReference type="InterPro" id="IPR055336">
    <property type="entry name" value="At4g00755-like"/>
</dbReference>
<gene>
    <name evidence="1" type="ORF">T459_01357</name>
</gene>
<name>A0A2G3AGV1_CAPAN</name>
<dbReference type="PANTHER" id="PTHR39741">
    <property type="entry name" value="F-BOX DOMAIN CONTAINING PROTEIN, EXPRESSED"/>
    <property type="match status" value="1"/>
</dbReference>
<reference evidence="1 2" key="2">
    <citation type="journal article" date="2017" name="Genome Biol.">
        <title>New reference genome sequences of hot pepper reveal the massive evolution of plant disease-resistance genes by retroduplication.</title>
        <authorList>
            <person name="Kim S."/>
            <person name="Park J."/>
            <person name="Yeom S.I."/>
            <person name="Kim Y.M."/>
            <person name="Seo E."/>
            <person name="Kim K.T."/>
            <person name="Kim M.S."/>
            <person name="Lee J.M."/>
            <person name="Cheong K."/>
            <person name="Shin H.S."/>
            <person name="Kim S.B."/>
            <person name="Han K."/>
            <person name="Lee J."/>
            <person name="Park M."/>
            <person name="Lee H.A."/>
            <person name="Lee H.Y."/>
            <person name="Lee Y."/>
            <person name="Oh S."/>
            <person name="Lee J.H."/>
            <person name="Choi E."/>
            <person name="Choi E."/>
            <person name="Lee S.E."/>
            <person name="Jeon J."/>
            <person name="Kim H."/>
            <person name="Choi G."/>
            <person name="Song H."/>
            <person name="Lee J."/>
            <person name="Lee S.C."/>
            <person name="Kwon J.K."/>
            <person name="Lee H.Y."/>
            <person name="Koo N."/>
            <person name="Hong Y."/>
            <person name="Kim R.W."/>
            <person name="Kang W.H."/>
            <person name="Huh J.H."/>
            <person name="Kang B.C."/>
            <person name="Yang T.J."/>
            <person name="Lee Y.H."/>
            <person name="Bennetzen J.L."/>
            <person name="Choi D."/>
        </authorList>
    </citation>
    <scope>NUCLEOTIDE SEQUENCE [LARGE SCALE GENOMIC DNA]</scope>
    <source>
        <strain evidence="2">cv. CM334</strain>
    </source>
</reference>
<reference evidence="1 2" key="1">
    <citation type="journal article" date="2014" name="Nat. Genet.">
        <title>Genome sequence of the hot pepper provides insights into the evolution of pungency in Capsicum species.</title>
        <authorList>
            <person name="Kim S."/>
            <person name="Park M."/>
            <person name="Yeom S.I."/>
            <person name="Kim Y.M."/>
            <person name="Lee J.M."/>
            <person name="Lee H.A."/>
            <person name="Seo E."/>
            <person name="Choi J."/>
            <person name="Cheong K."/>
            <person name="Kim K.T."/>
            <person name="Jung K."/>
            <person name="Lee G.W."/>
            <person name="Oh S.K."/>
            <person name="Bae C."/>
            <person name="Kim S.B."/>
            <person name="Lee H.Y."/>
            <person name="Kim S.Y."/>
            <person name="Kim M.S."/>
            <person name="Kang B.C."/>
            <person name="Jo Y.D."/>
            <person name="Yang H.B."/>
            <person name="Jeong H.J."/>
            <person name="Kang W.H."/>
            <person name="Kwon J.K."/>
            <person name="Shin C."/>
            <person name="Lim J.Y."/>
            <person name="Park J.H."/>
            <person name="Huh J.H."/>
            <person name="Kim J.S."/>
            <person name="Kim B.D."/>
            <person name="Cohen O."/>
            <person name="Paran I."/>
            <person name="Suh M.C."/>
            <person name="Lee S.B."/>
            <person name="Kim Y.K."/>
            <person name="Shin Y."/>
            <person name="Noh S.J."/>
            <person name="Park J."/>
            <person name="Seo Y.S."/>
            <person name="Kwon S.Y."/>
            <person name="Kim H.A."/>
            <person name="Park J.M."/>
            <person name="Kim H.J."/>
            <person name="Choi S.B."/>
            <person name="Bosland P.W."/>
            <person name="Reeves G."/>
            <person name="Jo S.H."/>
            <person name="Lee B.W."/>
            <person name="Cho H.T."/>
            <person name="Choi H.S."/>
            <person name="Lee M.S."/>
            <person name="Yu Y."/>
            <person name="Do Choi Y."/>
            <person name="Park B.S."/>
            <person name="van Deynze A."/>
            <person name="Ashrafi H."/>
            <person name="Hill T."/>
            <person name="Kim W.T."/>
            <person name="Pai H.S."/>
            <person name="Ahn H.K."/>
            <person name="Yeam I."/>
            <person name="Giovannoni J.J."/>
            <person name="Rose J.K."/>
            <person name="Sorensen I."/>
            <person name="Lee S.J."/>
            <person name="Kim R.W."/>
            <person name="Choi I.Y."/>
            <person name="Choi B.S."/>
            <person name="Lim J.S."/>
            <person name="Lee Y.H."/>
            <person name="Choi D."/>
        </authorList>
    </citation>
    <scope>NUCLEOTIDE SEQUENCE [LARGE SCALE GENOMIC DNA]</scope>
    <source>
        <strain evidence="2">cv. CM334</strain>
    </source>
</reference>
<evidence type="ECO:0000313" key="2">
    <source>
        <dbReference type="Proteomes" id="UP000222542"/>
    </source>
</evidence>
<organism evidence="1 2">
    <name type="scientific">Capsicum annuum</name>
    <name type="common">Capsicum pepper</name>
    <dbReference type="NCBI Taxonomy" id="4072"/>
    <lineage>
        <taxon>Eukaryota</taxon>
        <taxon>Viridiplantae</taxon>
        <taxon>Streptophyta</taxon>
        <taxon>Embryophyta</taxon>
        <taxon>Tracheophyta</taxon>
        <taxon>Spermatophyta</taxon>
        <taxon>Magnoliopsida</taxon>
        <taxon>eudicotyledons</taxon>
        <taxon>Gunneridae</taxon>
        <taxon>Pentapetalae</taxon>
        <taxon>asterids</taxon>
        <taxon>lamiids</taxon>
        <taxon>Solanales</taxon>
        <taxon>Solanaceae</taxon>
        <taxon>Solanoideae</taxon>
        <taxon>Capsiceae</taxon>
        <taxon>Capsicum</taxon>
    </lineage>
</organism>
<sequence length="251" mass="29038">MLRTVKEMLSCWKAGRSRRKCRAWNVVPLALMWIVWGERNRRAFEGLSRVARITEANFEVDEGKDGVEREHNLYAFLLRELEISSSCPRSDCIRYAVSDPSRDDDVLMGNICNTLDPRDRFQNMPFYWSGIGHSDPNAPEMLIYELRSDLCVITEINIQPFKGDCSGKPIYSAKSVRFRLGHLNSSRDESDLLQLSQQQPVDDEFIWMYTSEEFPMRQGRISNVKAMGLPIYDFGVQNLKPSGDFELEYTD</sequence>
<comment type="caution">
    <text evidence="1">The sequence shown here is derived from an EMBL/GenBank/DDBJ whole genome shotgun (WGS) entry which is preliminary data.</text>
</comment>
<dbReference type="EMBL" id="AYRZ02000001">
    <property type="protein sequence ID" value="PHT93475.1"/>
    <property type="molecule type" value="Genomic_DNA"/>
</dbReference>
<dbReference type="Gramene" id="PHT93475">
    <property type="protein sequence ID" value="PHT93475"/>
    <property type="gene ID" value="T459_01357"/>
</dbReference>
<proteinExistence type="predicted"/>
<dbReference type="AlphaFoldDB" id="A0A2G3AGV1"/>